<dbReference type="SUPFAM" id="SSF46955">
    <property type="entry name" value="Putative DNA-binding domain"/>
    <property type="match status" value="1"/>
</dbReference>
<dbReference type="SUPFAM" id="SSF53098">
    <property type="entry name" value="Ribonuclease H-like"/>
    <property type="match status" value="1"/>
</dbReference>
<dbReference type="InterPro" id="IPR009004">
    <property type="entry name" value="Transposase_Mu_C"/>
</dbReference>
<dbReference type="Proteomes" id="UP001161390">
    <property type="component" value="Unassembled WGS sequence"/>
</dbReference>
<dbReference type="Pfam" id="PF09299">
    <property type="entry name" value="Mu-transpos_C"/>
    <property type="match status" value="1"/>
</dbReference>
<name>A0ABQ5UYW6_9PROT</name>
<dbReference type="Gene3D" id="2.30.30.130">
    <property type="entry name" value="Transposase, Mu, C-terminal"/>
    <property type="match status" value="1"/>
</dbReference>
<dbReference type="Gene3D" id="1.10.10.10">
    <property type="entry name" value="Winged helix-like DNA-binding domain superfamily/Winged helix DNA-binding domain"/>
    <property type="match status" value="1"/>
</dbReference>
<dbReference type="InterPro" id="IPR012337">
    <property type="entry name" value="RNaseH-like_sf"/>
</dbReference>
<reference evidence="3" key="2">
    <citation type="submission" date="2023-01" db="EMBL/GenBank/DDBJ databases">
        <title>Draft genome sequence of Algimonas porphyrae strain NBRC 108216.</title>
        <authorList>
            <person name="Sun Q."/>
            <person name="Mori K."/>
        </authorList>
    </citation>
    <scope>NUCLEOTIDE SEQUENCE</scope>
    <source>
        <strain evidence="3">NBRC 108216</strain>
    </source>
</reference>
<evidence type="ECO:0000259" key="2">
    <source>
        <dbReference type="PROSITE" id="PS51702"/>
    </source>
</evidence>
<dbReference type="InterPro" id="IPR036397">
    <property type="entry name" value="RNaseH_sf"/>
</dbReference>
<dbReference type="SUPFAM" id="SSF50610">
    <property type="entry name" value="mu transposase, C-terminal domain"/>
    <property type="match status" value="1"/>
</dbReference>
<proteinExistence type="predicted"/>
<feature type="domain" description="Integrase catalytic" evidence="1">
    <location>
        <begin position="245"/>
        <end position="448"/>
    </location>
</feature>
<accession>A0ABQ5UYW6</accession>
<evidence type="ECO:0000313" key="4">
    <source>
        <dbReference type="Proteomes" id="UP001161390"/>
    </source>
</evidence>
<organism evidence="3 4">
    <name type="scientific">Algimonas porphyrae</name>
    <dbReference type="NCBI Taxonomy" id="1128113"/>
    <lineage>
        <taxon>Bacteria</taxon>
        <taxon>Pseudomonadati</taxon>
        <taxon>Pseudomonadota</taxon>
        <taxon>Alphaproteobacteria</taxon>
        <taxon>Maricaulales</taxon>
        <taxon>Robiginitomaculaceae</taxon>
        <taxon>Algimonas</taxon>
    </lineage>
</organism>
<dbReference type="PANTHER" id="PTHR35004">
    <property type="entry name" value="TRANSPOSASE RV3428C-RELATED"/>
    <property type="match status" value="1"/>
</dbReference>
<dbReference type="EMBL" id="BSNJ01000003">
    <property type="protein sequence ID" value="GLQ20471.1"/>
    <property type="molecule type" value="Genomic_DNA"/>
</dbReference>
<dbReference type="InterPro" id="IPR001584">
    <property type="entry name" value="Integrase_cat-core"/>
</dbReference>
<dbReference type="PROSITE" id="PS50994">
    <property type="entry name" value="INTEGRASE"/>
    <property type="match status" value="1"/>
</dbReference>
<dbReference type="InterPro" id="IPR003314">
    <property type="entry name" value="Mu-type_HTH"/>
</dbReference>
<dbReference type="PROSITE" id="PS51702">
    <property type="entry name" value="HTH_MU"/>
    <property type="match status" value="1"/>
</dbReference>
<comment type="caution">
    <text evidence="3">The sequence shown here is derived from an EMBL/GenBank/DDBJ whole genome shotgun (WGS) entry which is preliminary data.</text>
</comment>
<feature type="domain" description="HTH Mu-type" evidence="2">
    <location>
        <begin position="6"/>
        <end position="69"/>
    </location>
</feature>
<dbReference type="InterPro" id="IPR015378">
    <property type="entry name" value="Transposase-like_Mu_C"/>
</dbReference>
<keyword evidence="4" id="KW-1185">Reference proteome</keyword>
<evidence type="ECO:0000313" key="3">
    <source>
        <dbReference type="EMBL" id="GLQ20471.1"/>
    </source>
</evidence>
<dbReference type="InterPro" id="IPR036388">
    <property type="entry name" value="WH-like_DNA-bd_sf"/>
</dbReference>
<dbReference type="Gene3D" id="3.30.420.10">
    <property type="entry name" value="Ribonuclease H-like superfamily/Ribonuclease H"/>
    <property type="match status" value="1"/>
</dbReference>
<dbReference type="InterPro" id="IPR009061">
    <property type="entry name" value="DNA-bd_dom_put_sf"/>
</dbReference>
<dbReference type="PANTHER" id="PTHR35004:SF6">
    <property type="entry name" value="TRANSPOSASE"/>
    <property type="match status" value="1"/>
</dbReference>
<reference evidence="3" key="1">
    <citation type="journal article" date="2014" name="Int. J. Syst. Evol. Microbiol.">
        <title>Complete genome of a new Firmicutes species belonging to the dominant human colonic microbiota ('Ruminococcus bicirculans') reveals two chromosomes and a selective capacity to utilize plant glucans.</title>
        <authorList>
            <consortium name="NISC Comparative Sequencing Program"/>
            <person name="Wegmann U."/>
            <person name="Louis P."/>
            <person name="Goesmann A."/>
            <person name="Henrissat B."/>
            <person name="Duncan S.H."/>
            <person name="Flint H.J."/>
        </authorList>
    </citation>
    <scope>NUCLEOTIDE SEQUENCE</scope>
    <source>
        <strain evidence="3">NBRC 108216</strain>
    </source>
</reference>
<protein>
    <submittedName>
        <fullName evidence="3">Transposase</fullName>
    </submittedName>
</protein>
<gene>
    <name evidence="3" type="primary">tnpA</name>
    <name evidence="3" type="ORF">GCM10007854_14260</name>
</gene>
<dbReference type="Pfam" id="PF00665">
    <property type="entry name" value="rve"/>
    <property type="match status" value="1"/>
</dbReference>
<sequence length="724" mass="79661">MSALKAYYSATEIAAFGLPGLPKMQHRIKEKAAREGWLCRPRENQGGGVEFALPHWARLHLATEAARERSAKRKTIQKPRVKDKRIADARGLIVSEIEAFTADAMCAPSAAAKAVKAAYDDHSFIVPNWAREAIPGFTVRTAMRWLRAKEEGGSKALSNAKKGPKTGNMFDNNPALSSFIISQITGRPHLKTSLLREGIIAAGIEPVPSLSGLQQWVRKWKAEHARGMLRVSDPDAWRSKYGTAFGSRSEHIVRVNQLWEIDGTVCDVMCVTPEGGSKRYALTAIVDVFSRRAKVLVSRQPSAVSVGLLLRKAVLDWGLPETLKCDNGKDYTATYISRLALDMGFSLDFCAPFDPAAKPHVERFFGTMTRQLFEILPGYVGHNVAERQALNNRKAMADRMGRSERLIEAKLDGGEIQSIIDAWIETDYHTRTHEALKTSPMLRALDGGNPVLIEDERALDLLLATSPGTDGVRKVLKRGVKALGRTYIAQELGGMVGERVFVKFDPSDPARIYCYSADRERFICSAEDPSMTEADRQQIALNAKIAQKDEARQFEAEVRAAQDAFDPEDFAPSILRSKAQHASKIVPFVPNVIPFNPDADLSGRDVGPGFARERAAANGAPRAPVPTAAPVRDEMPVERIEAMVAELDAKIERPVETWIRDDGTARPVFDDDVAFAQFIQTEPAPHPEDVALLTQYVSQSAALQLKLSIAGLSTFVTDITGVDL</sequence>
<evidence type="ECO:0000259" key="1">
    <source>
        <dbReference type="PROSITE" id="PS50994"/>
    </source>
</evidence>